<dbReference type="EMBL" id="JAULSC010000017">
    <property type="protein sequence ID" value="MDO3397134.1"/>
    <property type="molecule type" value="Genomic_DNA"/>
</dbReference>
<dbReference type="PANTHER" id="PTHR34820:SF4">
    <property type="entry name" value="INNER MEMBRANE PROTEIN YEBZ"/>
    <property type="match status" value="1"/>
</dbReference>
<protein>
    <submittedName>
        <fullName evidence="8">Copper resistance protein CopC</fullName>
    </submittedName>
</protein>
<feature type="signal peptide" evidence="6">
    <location>
        <begin position="1"/>
        <end position="30"/>
    </location>
</feature>
<proteinExistence type="predicted"/>
<evidence type="ECO:0000256" key="3">
    <source>
        <dbReference type="ARBA" id="ARBA00022729"/>
    </source>
</evidence>
<dbReference type="Proteomes" id="UP001168363">
    <property type="component" value="Unassembled WGS sequence"/>
</dbReference>
<keyword evidence="3 6" id="KW-0732">Signal</keyword>
<feature type="transmembrane region" description="Helical" evidence="5">
    <location>
        <begin position="160"/>
        <end position="180"/>
    </location>
</feature>
<feature type="chain" id="PRO_5046705905" evidence="6">
    <location>
        <begin position="31"/>
        <end position="196"/>
    </location>
</feature>
<dbReference type="Gene3D" id="2.60.40.1220">
    <property type="match status" value="1"/>
</dbReference>
<keyword evidence="5" id="KW-0472">Membrane</keyword>
<gene>
    <name evidence="8" type="ORF">QWJ41_15510</name>
</gene>
<accession>A0ABT8TT55</accession>
<dbReference type="InterPro" id="IPR014756">
    <property type="entry name" value="Ig_E-set"/>
</dbReference>
<evidence type="ECO:0000313" key="9">
    <source>
        <dbReference type="Proteomes" id="UP001168363"/>
    </source>
</evidence>
<evidence type="ECO:0000256" key="5">
    <source>
        <dbReference type="SAM" id="Phobius"/>
    </source>
</evidence>
<comment type="caution">
    <text evidence="8">The sequence shown here is derived from an EMBL/GenBank/DDBJ whole genome shotgun (WGS) entry which is preliminary data.</text>
</comment>
<dbReference type="PANTHER" id="PTHR34820">
    <property type="entry name" value="INNER MEMBRANE PROTEIN YEBZ"/>
    <property type="match status" value="1"/>
</dbReference>
<feature type="domain" description="CopC" evidence="7">
    <location>
        <begin position="31"/>
        <end position="123"/>
    </location>
</feature>
<keyword evidence="5" id="KW-1133">Transmembrane helix</keyword>
<evidence type="ECO:0000256" key="1">
    <source>
        <dbReference type="ARBA" id="ARBA00004196"/>
    </source>
</evidence>
<keyword evidence="2" id="KW-0479">Metal-binding</keyword>
<organism evidence="8 9">
    <name type="scientific">Nocardioides cremeus</name>
    <dbReference type="NCBI Taxonomy" id="3058044"/>
    <lineage>
        <taxon>Bacteria</taxon>
        <taxon>Bacillati</taxon>
        <taxon>Actinomycetota</taxon>
        <taxon>Actinomycetes</taxon>
        <taxon>Propionibacteriales</taxon>
        <taxon>Nocardioidaceae</taxon>
        <taxon>Nocardioides</taxon>
    </lineage>
</organism>
<name>A0ABT8TT55_9ACTN</name>
<dbReference type="RefSeq" id="WP_302709305.1">
    <property type="nucleotide sequence ID" value="NZ_JAULSC010000017.1"/>
</dbReference>
<keyword evidence="4" id="KW-0186">Copper</keyword>
<dbReference type="InterPro" id="IPR014755">
    <property type="entry name" value="Cu-Rt/internalin_Ig-like"/>
</dbReference>
<dbReference type="SUPFAM" id="SSF81296">
    <property type="entry name" value="E set domains"/>
    <property type="match status" value="1"/>
</dbReference>
<evidence type="ECO:0000256" key="4">
    <source>
        <dbReference type="ARBA" id="ARBA00023008"/>
    </source>
</evidence>
<evidence type="ECO:0000313" key="8">
    <source>
        <dbReference type="EMBL" id="MDO3397134.1"/>
    </source>
</evidence>
<reference evidence="8" key="1">
    <citation type="submission" date="2023-06" db="EMBL/GenBank/DDBJ databases">
        <title>Genome sequence of Nocardioides sp. SOB44.</title>
        <authorList>
            <person name="Zhang G."/>
        </authorList>
    </citation>
    <scope>NUCLEOTIDE SEQUENCE</scope>
    <source>
        <strain evidence="8">SOB44</strain>
    </source>
</reference>
<comment type="subcellular location">
    <subcellularLocation>
        <location evidence="1">Cell envelope</location>
    </subcellularLocation>
</comment>
<dbReference type="InterPro" id="IPR007348">
    <property type="entry name" value="CopC_dom"/>
</dbReference>
<sequence length="196" mass="19582">MRWQRSSVPVVLVVAAVVTLAALIGAPASAHTGLVASTPSEGDRVGADVSRVVLVFGAPLDPRRTEVVVQDGDGRTVSHGGPSVSGADVEQSVRVTAPGVHTVGYRVVGLDGHAVVGSFDFTVTGTTAPPTAPPAQTPRPVSAGNGFDVAVADPGEGVPLPHPVVLVLAVVALALLAMRVGGHRARGPRADAGPGD</sequence>
<keyword evidence="5" id="KW-0812">Transmembrane</keyword>
<dbReference type="InterPro" id="IPR032694">
    <property type="entry name" value="CopC/D"/>
</dbReference>
<evidence type="ECO:0000256" key="6">
    <source>
        <dbReference type="SAM" id="SignalP"/>
    </source>
</evidence>
<evidence type="ECO:0000259" key="7">
    <source>
        <dbReference type="Pfam" id="PF04234"/>
    </source>
</evidence>
<keyword evidence="9" id="KW-1185">Reference proteome</keyword>
<evidence type="ECO:0000256" key="2">
    <source>
        <dbReference type="ARBA" id="ARBA00022723"/>
    </source>
</evidence>
<dbReference type="Pfam" id="PF04234">
    <property type="entry name" value="CopC"/>
    <property type="match status" value="1"/>
</dbReference>